<dbReference type="AlphaFoldDB" id="A0A1T4PAA1"/>
<evidence type="ECO:0000313" key="3">
    <source>
        <dbReference type="Proteomes" id="UP000189857"/>
    </source>
</evidence>
<dbReference type="Gene3D" id="3.30.70.100">
    <property type="match status" value="1"/>
</dbReference>
<organism evidence="2 3">
    <name type="scientific">Eubacterium ruminantium</name>
    <dbReference type="NCBI Taxonomy" id="42322"/>
    <lineage>
        <taxon>Bacteria</taxon>
        <taxon>Bacillati</taxon>
        <taxon>Bacillota</taxon>
        <taxon>Clostridia</taxon>
        <taxon>Eubacteriales</taxon>
        <taxon>Eubacteriaceae</taxon>
        <taxon>Eubacterium</taxon>
    </lineage>
</organism>
<feature type="domain" description="ABM" evidence="1">
    <location>
        <begin position="2"/>
        <end position="91"/>
    </location>
</feature>
<keyword evidence="2" id="KW-0560">Oxidoreductase</keyword>
<dbReference type="Proteomes" id="UP000189857">
    <property type="component" value="Unassembled WGS sequence"/>
</dbReference>
<name>A0A1T4PAA1_9FIRM</name>
<sequence length="96" mass="11460">MFVLLVRYKCKQGCRGRYYEAIREKHIDEMSRAEEGCLRYEYSYGMAEDELLLTEVWQDAEAIEFHKNSEHFAKLGELKAEYVENTEFMKFSAEQV</sequence>
<dbReference type="EMBL" id="FUXA01000011">
    <property type="protein sequence ID" value="SJZ87768.1"/>
    <property type="molecule type" value="Genomic_DNA"/>
</dbReference>
<proteinExistence type="predicted"/>
<dbReference type="GO" id="GO:0004497">
    <property type="term" value="F:monooxygenase activity"/>
    <property type="evidence" value="ECO:0007669"/>
    <property type="project" value="UniProtKB-KW"/>
</dbReference>
<dbReference type="InterPro" id="IPR007138">
    <property type="entry name" value="ABM_dom"/>
</dbReference>
<dbReference type="Pfam" id="PF03992">
    <property type="entry name" value="ABM"/>
    <property type="match status" value="1"/>
</dbReference>
<keyword evidence="3" id="KW-1185">Reference proteome</keyword>
<evidence type="ECO:0000313" key="2">
    <source>
        <dbReference type="EMBL" id="SJZ87768.1"/>
    </source>
</evidence>
<accession>A0A1T4PAA1</accession>
<gene>
    <name evidence="2" type="ORF">SAMN02745110_01861</name>
</gene>
<protein>
    <submittedName>
        <fullName evidence="2">Quinol monooxygenase YgiN</fullName>
    </submittedName>
</protein>
<dbReference type="InterPro" id="IPR011008">
    <property type="entry name" value="Dimeric_a/b-barrel"/>
</dbReference>
<dbReference type="SUPFAM" id="SSF54909">
    <property type="entry name" value="Dimeric alpha+beta barrel"/>
    <property type="match status" value="1"/>
</dbReference>
<dbReference type="PROSITE" id="PS51725">
    <property type="entry name" value="ABM"/>
    <property type="match status" value="1"/>
</dbReference>
<evidence type="ECO:0000259" key="1">
    <source>
        <dbReference type="PROSITE" id="PS51725"/>
    </source>
</evidence>
<keyword evidence="2" id="KW-0503">Monooxygenase</keyword>
<reference evidence="2 3" key="1">
    <citation type="submission" date="2017-02" db="EMBL/GenBank/DDBJ databases">
        <authorList>
            <person name="Peterson S.W."/>
        </authorList>
    </citation>
    <scope>NUCLEOTIDE SEQUENCE [LARGE SCALE GENOMIC DNA]</scope>
    <source>
        <strain evidence="2 3">ATCC 17233</strain>
    </source>
</reference>
<dbReference type="RefSeq" id="WP_159444137.1">
    <property type="nucleotide sequence ID" value="NZ_FMTO01000010.1"/>
</dbReference>